<dbReference type="SUPFAM" id="SSF103657">
    <property type="entry name" value="BAR/IMD domain-like"/>
    <property type="match status" value="1"/>
</dbReference>
<feature type="region of interest" description="Disordered" evidence="14">
    <location>
        <begin position="589"/>
        <end position="824"/>
    </location>
</feature>
<evidence type="ECO:0000256" key="5">
    <source>
        <dbReference type="ARBA" id="ARBA00022553"/>
    </source>
</evidence>
<dbReference type="Gene3D" id="2.30.30.40">
    <property type="entry name" value="SH3 Domains"/>
    <property type="match status" value="1"/>
</dbReference>
<dbReference type="InterPro" id="IPR009617">
    <property type="entry name" value="Seipin"/>
</dbReference>
<dbReference type="PROSITE" id="PS51741">
    <property type="entry name" value="F_BAR"/>
    <property type="match status" value="1"/>
</dbReference>
<dbReference type="InterPro" id="IPR031160">
    <property type="entry name" value="F_BAR_dom"/>
</dbReference>
<dbReference type="Pfam" id="PF00611">
    <property type="entry name" value="FCH"/>
    <property type="match status" value="1"/>
</dbReference>
<keyword evidence="8 15" id="KW-1133">Transmembrane helix</keyword>
<dbReference type="CDD" id="cd00174">
    <property type="entry name" value="SH3"/>
    <property type="match status" value="1"/>
</dbReference>
<name>A0AAN7H2Z1_9PEZI</name>
<dbReference type="InterPro" id="IPR001060">
    <property type="entry name" value="FCH_dom"/>
</dbReference>
<dbReference type="InterPro" id="IPR027267">
    <property type="entry name" value="AH/BAR_dom_sf"/>
</dbReference>
<dbReference type="GO" id="GO:0140042">
    <property type="term" value="P:lipid droplet formation"/>
    <property type="evidence" value="ECO:0007669"/>
    <property type="project" value="UniProtKB-ARBA"/>
</dbReference>
<evidence type="ECO:0000256" key="1">
    <source>
        <dbReference type="ARBA" id="ARBA00004245"/>
    </source>
</evidence>
<keyword evidence="3 12" id="KW-0728">SH3 domain</keyword>
<sequence>MTVDMADGPAVSLSFANNFWGKDDAGVGPLLERMHNAKLTCDELRSFYSARASLEDEYARKLLSLSRKSLGSQETGTLKHSLDVVRGEIESMGKQHQHIAAQMKSELEEPLAAFAGGMKERRKIVQNTVEKLLKTKIQQTQVVNKTRDRYEQECLKIKGYLAQGHMVMGQEERKNKAKLEKTQISLASSNAEYEAAVKALEETTNRWNKEWKQAADKFQDLEEERLDFTKSSLWQFANIASTVCVSDDGSCEKIRLSLEKMEVSKDIMTFISEKGTGQEIPDAPKYINFCRGDLDAQSEVSEDDNYSVAQFSRPINPAFRSSSPQPSTFESHHDPDSALAKKMRHGNPDAATPTSLRGRDKIPTIPQQQQIQAPPQQQQQQQQQNTQTRRGPPRGYQPPQASNLDYDPNEFGPVPHDPYPMDGMTMLCRPTGSDLSAGSQTSARPSSRESNSETSFSSQEQQQQQQQMSPVKQEIVPAQQPQTSPKSRDPSPDKKVLKKKSGFFQNHSPFRRKSTKEVAQQQQQPPSNRNTWHQSSASAGSRPQLAAAFSSNNNSSSQLAAADRTASPDPIAANASLALNVGGNVFAVDDSTRASKDPGPAEPEDDPIAMALAELKGVTQQVSASKTAPPGSSGRISADHYSGLATPAPGNFRSGSALTAAMRGTPPPSYDQQVQVQRLGVPPPAVTSKAMKESSQKFQQQTRSLFSSTDRPGSGSGRPPTRGGSDVPRAASPAPARSASPGGGRPASRGANTYRSTSPNPYGSTSHRGSTSSHHSYSNSQQSMTPKREGTTNYRSSERNSPSIGGTENRSASPNPYGNRPGSSMSCNSMALSIVGAGSSSANGGDEASLYGESQRGRHNRYTRDGRGIMHFARALYMYQAAIPEELGFAKGDVLAILRHQDDGWWEATVQGGNGQVGLNKQISHSSSTTNTSTSSSSSSSDPPPDDLTLLLNQLTQLRTGISSLITSFRSTIYTILTSRAVQKTVISTTLLLISSIILYGISVVAYLAFYYAYLPSLVYESPIHLQYGYGLHPFGILENLDIRDRQIYDVSVEITLPRSKENEKRGNWMVVMHMISSPNTISGQSSSMQEYTMMRMDGGMMSTIFDLEGYMRDREVMYTSARPAILPYEDALVSTAERVLFLPWHILFPKQAEAVTLRVGMAEQVMFGKGKRKLPRGMVVEVQAGQELQVYGAKVVLTAQLGGLRWVMYRWKVSSFLVITGVFWGIEMGFMCLSLLVVGGWLSAQGEKGEEEGGKEKGKKQVKVKEEDEEDEMSDTERTFPTGRGQPPLKYESGLGRDGSVKEEIEEDETLYKVPDFGLEGDDEEDGEGSGWRDSGIGTSYSDAVRREGVVKRRNTGSKKSGSG</sequence>
<feature type="compositionally biased region" description="Polar residues" evidence="14">
    <location>
        <begin position="791"/>
        <end position="824"/>
    </location>
</feature>
<evidence type="ECO:0000256" key="15">
    <source>
        <dbReference type="SAM" id="Phobius"/>
    </source>
</evidence>
<evidence type="ECO:0000256" key="13">
    <source>
        <dbReference type="PROSITE-ProRule" id="PRU01077"/>
    </source>
</evidence>
<keyword evidence="10 15" id="KW-0472">Membrane</keyword>
<keyword evidence="9" id="KW-0443">Lipid metabolism</keyword>
<feature type="domain" description="F-BAR" evidence="17">
    <location>
        <begin position="13"/>
        <end position="266"/>
    </location>
</feature>
<keyword evidence="4" id="KW-0963">Cytoplasm</keyword>
<dbReference type="CDD" id="cd23995">
    <property type="entry name" value="Seipin_BSCL2_like"/>
    <property type="match status" value="1"/>
</dbReference>
<keyword evidence="5" id="KW-0597">Phosphoprotein</keyword>
<evidence type="ECO:0000259" key="16">
    <source>
        <dbReference type="PROSITE" id="PS50002"/>
    </source>
</evidence>
<reference evidence="18" key="1">
    <citation type="journal article" date="2023" name="Mol. Phylogenet. Evol.">
        <title>Genome-scale phylogeny and comparative genomics of the fungal order Sordariales.</title>
        <authorList>
            <person name="Hensen N."/>
            <person name="Bonometti L."/>
            <person name="Westerberg I."/>
            <person name="Brannstrom I.O."/>
            <person name="Guillou S."/>
            <person name="Cros-Aarteil S."/>
            <person name="Calhoun S."/>
            <person name="Haridas S."/>
            <person name="Kuo A."/>
            <person name="Mondo S."/>
            <person name="Pangilinan J."/>
            <person name="Riley R."/>
            <person name="LaButti K."/>
            <person name="Andreopoulos B."/>
            <person name="Lipzen A."/>
            <person name="Chen C."/>
            <person name="Yan M."/>
            <person name="Daum C."/>
            <person name="Ng V."/>
            <person name="Clum A."/>
            <person name="Steindorff A."/>
            <person name="Ohm R.A."/>
            <person name="Martin F."/>
            <person name="Silar P."/>
            <person name="Natvig D.O."/>
            <person name="Lalanne C."/>
            <person name="Gautier V."/>
            <person name="Ament-Velasquez S.L."/>
            <person name="Kruys A."/>
            <person name="Hutchinson M.I."/>
            <person name="Powell A.J."/>
            <person name="Barry K."/>
            <person name="Miller A.N."/>
            <person name="Grigoriev I.V."/>
            <person name="Debuchy R."/>
            <person name="Gladieux P."/>
            <person name="Hiltunen Thoren M."/>
            <person name="Johannesson H."/>
        </authorList>
    </citation>
    <scope>NUCLEOTIDE SEQUENCE</scope>
    <source>
        <strain evidence="18">CBS 990.96</strain>
    </source>
</reference>
<proteinExistence type="predicted"/>
<keyword evidence="13" id="KW-0175">Coiled coil</keyword>
<keyword evidence="19" id="KW-1185">Reference proteome</keyword>
<reference evidence="18" key="2">
    <citation type="submission" date="2023-05" db="EMBL/GenBank/DDBJ databases">
        <authorList>
            <consortium name="Lawrence Berkeley National Laboratory"/>
            <person name="Steindorff A."/>
            <person name="Hensen N."/>
            <person name="Bonometti L."/>
            <person name="Westerberg I."/>
            <person name="Brannstrom I.O."/>
            <person name="Guillou S."/>
            <person name="Cros-Aarteil S."/>
            <person name="Calhoun S."/>
            <person name="Haridas S."/>
            <person name="Kuo A."/>
            <person name="Mondo S."/>
            <person name="Pangilinan J."/>
            <person name="Riley R."/>
            <person name="Labutti K."/>
            <person name="Andreopoulos B."/>
            <person name="Lipzen A."/>
            <person name="Chen C."/>
            <person name="Yanf M."/>
            <person name="Daum C."/>
            <person name="Ng V."/>
            <person name="Clum A."/>
            <person name="Ohm R."/>
            <person name="Martin F."/>
            <person name="Silar P."/>
            <person name="Natvig D."/>
            <person name="Lalanne C."/>
            <person name="Gautier V."/>
            <person name="Ament-Velasquez S.L."/>
            <person name="Kruys A."/>
            <person name="Hutchinson M.I."/>
            <person name="Powell A.J."/>
            <person name="Barry K."/>
            <person name="Miller A.N."/>
            <person name="Grigoriev I.V."/>
            <person name="Debuchy R."/>
            <person name="Gladieux P."/>
            <person name="Thoren M.H."/>
            <person name="Johannesson H."/>
        </authorList>
    </citation>
    <scope>NUCLEOTIDE SEQUENCE</scope>
    <source>
        <strain evidence="18">CBS 990.96</strain>
    </source>
</reference>
<dbReference type="GO" id="GO:0120104">
    <property type="term" value="C:mitotic actomyosin contractile ring, proximal layer"/>
    <property type="evidence" value="ECO:0007669"/>
    <property type="project" value="TreeGrafter"/>
</dbReference>
<organism evidence="18 19">
    <name type="scientific">Podospora fimiseda</name>
    <dbReference type="NCBI Taxonomy" id="252190"/>
    <lineage>
        <taxon>Eukaryota</taxon>
        <taxon>Fungi</taxon>
        <taxon>Dikarya</taxon>
        <taxon>Ascomycota</taxon>
        <taxon>Pezizomycotina</taxon>
        <taxon>Sordariomycetes</taxon>
        <taxon>Sordariomycetidae</taxon>
        <taxon>Sordariales</taxon>
        <taxon>Podosporaceae</taxon>
        <taxon>Podospora</taxon>
    </lineage>
</organism>
<feature type="region of interest" description="Disordered" evidence="14">
    <location>
        <begin position="315"/>
        <end position="567"/>
    </location>
</feature>
<dbReference type="SUPFAM" id="SSF50044">
    <property type="entry name" value="SH3-domain"/>
    <property type="match status" value="1"/>
</dbReference>
<feature type="compositionally biased region" description="Basic and acidic residues" evidence="14">
    <location>
        <begin position="486"/>
        <end position="495"/>
    </location>
</feature>
<evidence type="ECO:0000256" key="6">
    <source>
        <dbReference type="ARBA" id="ARBA00022692"/>
    </source>
</evidence>
<evidence type="ECO:0000256" key="4">
    <source>
        <dbReference type="ARBA" id="ARBA00022490"/>
    </source>
</evidence>
<feature type="compositionally biased region" description="Low complexity" evidence="14">
    <location>
        <begin position="707"/>
        <end position="751"/>
    </location>
</feature>
<dbReference type="SMART" id="SM00326">
    <property type="entry name" value="SH3"/>
    <property type="match status" value="1"/>
</dbReference>
<feature type="domain" description="SH3" evidence="16">
    <location>
        <begin position="868"/>
        <end position="930"/>
    </location>
</feature>
<evidence type="ECO:0000259" key="17">
    <source>
        <dbReference type="PROSITE" id="PS51741"/>
    </source>
</evidence>
<feature type="compositionally biased region" description="Low complexity" evidence="14">
    <location>
        <begin position="926"/>
        <end position="945"/>
    </location>
</feature>
<evidence type="ECO:0000256" key="10">
    <source>
        <dbReference type="ARBA" id="ARBA00023136"/>
    </source>
</evidence>
<dbReference type="InterPro" id="IPR036028">
    <property type="entry name" value="SH3-like_dom_sf"/>
</dbReference>
<dbReference type="Gene3D" id="1.20.1270.60">
    <property type="entry name" value="Arfaptin homology (AH) domain/BAR domain"/>
    <property type="match status" value="1"/>
</dbReference>
<feature type="compositionally biased region" description="Acidic residues" evidence="14">
    <location>
        <begin position="1320"/>
        <end position="1329"/>
    </location>
</feature>
<feature type="region of interest" description="Disordered" evidence="14">
    <location>
        <begin position="1248"/>
        <end position="1365"/>
    </location>
</feature>
<feature type="transmembrane region" description="Helical" evidence="15">
    <location>
        <begin position="1216"/>
        <end position="1243"/>
    </location>
</feature>
<dbReference type="GO" id="GO:0005543">
    <property type="term" value="F:phospholipid binding"/>
    <property type="evidence" value="ECO:0007669"/>
    <property type="project" value="TreeGrafter"/>
</dbReference>
<evidence type="ECO:0000256" key="14">
    <source>
        <dbReference type="SAM" id="MobiDB-lite"/>
    </source>
</evidence>
<evidence type="ECO:0008006" key="20">
    <source>
        <dbReference type="Google" id="ProtNLM"/>
    </source>
</evidence>
<feature type="compositionally biased region" description="Polar residues" evidence="14">
    <location>
        <begin position="517"/>
        <end position="541"/>
    </location>
</feature>
<evidence type="ECO:0000313" key="19">
    <source>
        <dbReference type="Proteomes" id="UP001301958"/>
    </source>
</evidence>
<evidence type="ECO:0000256" key="12">
    <source>
        <dbReference type="PROSITE-ProRule" id="PRU00192"/>
    </source>
</evidence>
<dbReference type="Proteomes" id="UP001301958">
    <property type="component" value="Unassembled WGS sequence"/>
</dbReference>
<comment type="subcellular location">
    <subcellularLocation>
        <location evidence="1">Cytoplasm</location>
        <location evidence="1">Cytoskeleton</location>
    </subcellularLocation>
    <subcellularLocation>
        <location evidence="2">Endoplasmic reticulum membrane</location>
        <topology evidence="2">Multi-pass membrane protein</topology>
    </subcellularLocation>
</comment>
<feature type="compositionally biased region" description="Low complexity" evidence="14">
    <location>
        <begin position="762"/>
        <end position="783"/>
    </location>
</feature>
<dbReference type="Pfam" id="PF06775">
    <property type="entry name" value="Seipin"/>
    <property type="match status" value="1"/>
</dbReference>
<dbReference type="GO" id="GO:0030036">
    <property type="term" value="P:actin cytoskeleton organization"/>
    <property type="evidence" value="ECO:0007669"/>
    <property type="project" value="UniProtKB-ARBA"/>
</dbReference>
<evidence type="ECO:0000256" key="3">
    <source>
        <dbReference type="ARBA" id="ARBA00022443"/>
    </source>
</evidence>
<feature type="compositionally biased region" description="Polar residues" evidence="14">
    <location>
        <begin position="696"/>
        <end position="706"/>
    </location>
</feature>
<feature type="compositionally biased region" description="Polar residues" evidence="14">
    <location>
        <begin position="433"/>
        <end position="445"/>
    </location>
</feature>
<dbReference type="InterPro" id="IPR001452">
    <property type="entry name" value="SH3_domain"/>
</dbReference>
<protein>
    <recommendedName>
        <fullName evidence="20">Cell division control protein</fullName>
    </recommendedName>
</protein>
<feature type="region of interest" description="Disordered" evidence="14">
    <location>
        <begin position="838"/>
        <end position="862"/>
    </location>
</feature>
<feature type="compositionally biased region" description="Polar residues" evidence="14">
    <location>
        <begin position="319"/>
        <end position="329"/>
    </location>
</feature>
<evidence type="ECO:0000256" key="2">
    <source>
        <dbReference type="ARBA" id="ARBA00004477"/>
    </source>
</evidence>
<feature type="compositionally biased region" description="Basic and acidic residues" evidence="14">
    <location>
        <begin position="1248"/>
        <end position="1257"/>
    </location>
</feature>
<dbReference type="GO" id="GO:0006629">
    <property type="term" value="P:lipid metabolic process"/>
    <property type="evidence" value="ECO:0007669"/>
    <property type="project" value="UniProtKB-KW"/>
</dbReference>
<keyword evidence="6 15" id="KW-0812">Transmembrane</keyword>
<evidence type="ECO:0000256" key="8">
    <source>
        <dbReference type="ARBA" id="ARBA00022989"/>
    </source>
</evidence>
<feature type="region of interest" description="Disordered" evidence="14">
    <location>
        <begin position="917"/>
        <end position="945"/>
    </location>
</feature>
<evidence type="ECO:0000256" key="7">
    <source>
        <dbReference type="ARBA" id="ARBA00022824"/>
    </source>
</evidence>
<dbReference type="PANTHER" id="PTHR23065">
    <property type="entry name" value="PROLINE-SERINE-THREONINE PHOSPHATASE INTERACTING PROTEIN 1"/>
    <property type="match status" value="1"/>
</dbReference>
<dbReference type="CDD" id="cd07651">
    <property type="entry name" value="F-BAR_PombeCdc15_like"/>
    <property type="match status" value="1"/>
</dbReference>
<dbReference type="GO" id="GO:0009898">
    <property type="term" value="C:cytoplasmic side of plasma membrane"/>
    <property type="evidence" value="ECO:0007669"/>
    <property type="project" value="TreeGrafter"/>
</dbReference>
<dbReference type="PANTHER" id="PTHR23065:SF7">
    <property type="entry name" value="NOSTRIN, ISOFORM H"/>
    <property type="match status" value="1"/>
</dbReference>
<dbReference type="GO" id="GO:0005789">
    <property type="term" value="C:endoplasmic reticulum membrane"/>
    <property type="evidence" value="ECO:0007669"/>
    <property type="project" value="UniProtKB-SubCell"/>
</dbReference>
<dbReference type="Pfam" id="PF00018">
    <property type="entry name" value="SH3_1"/>
    <property type="match status" value="1"/>
</dbReference>
<dbReference type="PROSITE" id="PS50002">
    <property type="entry name" value="SH3"/>
    <property type="match status" value="1"/>
</dbReference>
<keyword evidence="7" id="KW-0256">Endoplasmic reticulum</keyword>
<feature type="compositionally biased region" description="Low complexity" evidence="14">
    <location>
        <begin position="544"/>
        <end position="562"/>
    </location>
</feature>
<evidence type="ECO:0000256" key="9">
    <source>
        <dbReference type="ARBA" id="ARBA00023098"/>
    </source>
</evidence>
<feature type="transmembrane region" description="Helical" evidence="15">
    <location>
        <begin position="991"/>
        <end position="1014"/>
    </location>
</feature>
<feature type="compositionally biased region" description="Low complexity" evidence="14">
    <location>
        <begin position="452"/>
        <end position="474"/>
    </location>
</feature>
<evidence type="ECO:0000313" key="18">
    <source>
        <dbReference type="EMBL" id="KAK4229457.1"/>
    </source>
</evidence>
<dbReference type="EMBL" id="MU865308">
    <property type="protein sequence ID" value="KAK4229457.1"/>
    <property type="molecule type" value="Genomic_DNA"/>
</dbReference>
<feature type="compositionally biased region" description="Low complexity" evidence="14">
    <location>
        <begin position="363"/>
        <end position="400"/>
    </location>
</feature>
<evidence type="ECO:0000256" key="11">
    <source>
        <dbReference type="ARBA" id="ARBA00023212"/>
    </source>
</evidence>
<dbReference type="SMART" id="SM00055">
    <property type="entry name" value="FCH"/>
    <property type="match status" value="1"/>
</dbReference>
<keyword evidence="11" id="KW-0206">Cytoskeleton</keyword>
<gene>
    <name evidence="18" type="ORF">QBC38DRAFT_508228</name>
</gene>
<comment type="caution">
    <text evidence="18">The sequence shown here is derived from an EMBL/GenBank/DDBJ whole genome shotgun (WGS) entry which is preliminary data.</text>
</comment>
<accession>A0AAN7H2Z1</accession>
<dbReference type="FunFam" id="1.20.1270.60:FF:000045">
    <property type="entry name" value="Cell division control protein"/>
    <property type="match status" value="1"/>
</dbReference>